<reference evidence="4" key="3">
    <citation type="submission" date="2025-09" db="UniProtKB">
        <authorList>
            <consortium name="Ensembl"/>
        </authorList>
    </citation>
    <scope>IDENTIFICATION</scope>
</reference>
<dbReference type="InterPro" id="IPR052686">
    <property type="entry name" value="CAGE1_homolog"/>
</dbReference>
<feature type="coiled-coil region" evidence="1">
    <location>
        <begin position="354"/>
        <end position="557"/>
    </location>
</feature>
<evidence type="ECO:0000313" key="5">
    <source>
        <dbReference type="Proteomes" id="UP000008225"/>
    </source>
</evidence>
<accession>F7HEW5</accession>
<feature type="region of interest" description="Disordered" evidence="2">
    <location>
        <begin position="212"/>
        <end position="232"/>
    </location>
</feature>
<feature type="compositionally biased region" description="Basic residues" evidence="2">
    <location>
        <begin position="744"/>
        <end position="753"/>
    </location>
</feature>
<protein>
    <submittedName>
        <fullName evidence="4">Cancer antigen 1</fullName>
    </submittedName>
</protein>
<gene>
    <name evidence="4" type="primary">CAGE1</name>
</gene>
<keyword evidence="1" id="KW-0175">Coiled coil</keyword>
<dbReference type="PANTHER" id="PTHR36864:SF1">
    <property type="entry name" value="CANCER-ASSOCIATED GENE 1 PROTEIN"/>
    <property type="match status" value="1"/>
</dbReference>
<dbReference type="Bgee" id="ENSCJAG00000021351">
    <property type="expression patterns" value="Expressed in heart and 6 other cell types or tissues"/>
</dbReference>
<dbReference type="Proteomes" id="UP000008225">
    <property type="component" value="Chromosome 4"/>
</dbReference>
<reference evidence="4" key="2">
    <citation type="submission" date="2025-08" db="UniProtKB">
        <authorList>
            <consortium name="Ensembl"/>
        </authorList>
    </citation>
    <scope>IDENTIFICATION</scope>
</reference>
<dbReference type="GeneTree" id="ENSGT00390000001805"/>
<proteinExistence type="predicted"/>
<organism evidence="4 5">
    <name type="scientific">Callithrix jacchus</name>
    <name type="common">White-tufted-ear marmoset</name>
    <name type="synonym">Simia Jacchus</name>
    <dbReference type="NCBI Taxonomy" id="9483"/>
    <lineage>
        <taxon>Eukaryota</taxon>
        <taxon>Metazoa</taxon>
        <taxon>Chordata</taxon>
        <taxon>Craniata</taxon>
        <taxon>Vertebrata</taxon>
        <taxon>Euteleostomi</taxon>
        <taxon>Mammalia</taxon>
        <taxon>Eutheria</taxon>
        <taxon>Euarchontoglires</taxon>
        <taxon>Primates</taxon>
        <taxon>Haplorrhini</taxon>
        <taxon>Platyrrhini</taxon>
        <taxon>Cebidae</taxon>
        <taxon>Callitrichinae</taxon>
        <taxon>Callithrix</taxon>
        <taxon>Callithrix</taxon>
    </lineage>
</organism>
<dbReference type="eggNOG" id="KOG3650">
    <property type="taxonomic scope" value="Eukaryota"/>
</dbReference>
<name>F7HEW5_CALJA</name>
<evidence type="ECO:0000256" key="1">
    <source>
        <dbReference type="SAM" id="Coils"/>
    </source>
</evidence>
<sequence length="778" mass="90774">TNKDYQKFGASPSDPVHFEVDTSHEKLESMSKSDTVNVSNLCQGLTLSDSPICMETTSTTCDLPQNEIENFERENEYKSTLCEDAYSTLDNLLGDNNIENYSKNILIQPVDTISISSLRRFETVCKFPWVETVDDEMTEKPEFQSQVYNYAKDNYIKQDSFKEENPVETSVSANTDQLGNEYFRQPPPRSPPLIHCSGETLKVTEKSLAKSTAKESALSPSQPPSFSYKTSVPSKEIQNYGEIPEMSVSHQKEVTAEGMERPEIVSTWSPENIFWRSKTSQENCKMPDMEQSIDSLQPLEEDMALNEVLQKLKHTNRKQEVRIQELQYSNVYLEKRVKELQMKITKQQVFVDVINKLKENVEELIEDKYKIMLEKNYMKNTLQNLQEILANTQKRLQESRNEKEMLQLQFKKIKANYMHLQERYMAEMQQKNESSSQYLEMDKALSKKEEEVERLQQLKEEIEKATVSALNLLKQEKETQEQEFLSLQEEFQNREKENLEEKQKLKFRLEKLLAQVKNLQFMSENERAKNIKFQQQIIEVKSENAKLKQQVGRSEEQNCVPKYETARLKEQLEEVMKSDITKDTKMTQSNLLPDCLPCEEKSLNPDDSKRSSQLDSEVHRLLALMVRRLTCQDVTDSDAEHFEESEKVSDIMLRKLKSLHLKKKTLDKEVTDCDSDEAKSVRYVTTLLGAKLDKYHSLNEELDFLVTSYEEIIECADQRLAISHAQIVHLEERNKHLEDLIRKPREKARKPRSKSLENHPNCMTVMPDLFKENRNDLD</sequence>
<feature type="domain" description="Cancer-associated gene protein 1 N-terminal" evidence="3">
    <location>
        <begin position="229"/>
        <end position="517"/>
    </location>
</feature>
<dbReference type="AlphaFoldDB" id="F7HEW5"/>
<dbReference type="PANTHER" id="PTHR36864">
    <property type="entry name" value="CANCER-ASSOCIATED GENE 1 PROTEIN"/>
    <property type="match status" value="1"/>
</dbReference>
<dbReference type="Ensembl" id="ENSCJAT00000041985.5">
    <property type="protein sequence ID" value="ENSCJAP00000039742.4"/>
    <property type="gene ID" value="ENSCJAG00000021351.5"/>
</dbReference>
<keyword evidence="5" id="KW-1185">Reference proteome</keyword>
<evidence type="ECO:0000313" key="4">
    <source>
        <dbReference type="Ensembl" id="ENSCJAP00000039742.4"/>
    </source>
</evidence>
<feature type="region of interest" description="Disordered" evidence="2">
    <location>
        <begin position="741"/>
        <end position="768"/>
    </location>
</feature>
<evidence type="ECO:0000259" key="3">
    <source>
        <dbReference type="Pfam" id="PF15066"/>
    </source>
</evidence>
<dbReference type="HOGENOM" id="CLU_020636_0_0_1"/>
<reference evidence="4" key="1">
    <citation type="submission" date="2009-03" db="EMBL/GenBank/DDBJ databases">
        <authorList>
            <person name="Warren W."/>
            <person name="Ye L."/>
            <person name="Minx P."/>
            <person name="Worley K."/>
            <person name="Gibbs R."/>
            <person name="Wilson R.K."/>
        </authorList>
    </citation>
    <scope>NUCLEOTIDE SEQUENCE [LARGE SCALE GENOMIC DNA]</scope>
</reference>
<dbReference type="InterPro" id="IPR029381">
    <property type="entry name" value="CAGE1_N"/>
</dbReference>
<feature type="compositionally biased region" description="Polar residues" evidence="2">
    <location>
        <begin position="218"/>
        <end position="232"/>
    </location>
</feature>
<dbReference type="Pfam" id="PF15066">
    <property type="entry name" value="CAGE1"/>
    <property type="match status" value="1"/>
</dbReference>
<evidence type="ECO:0000256" key="2">
    <source>
        <dbReference type="SAM" id="MobiDB-lite"/>
    </source>
</evidence>